<name>A0A926E6S6_9FIRM</name>
<accession>A0A926E6S6</accession>
<evidence type="ECO:0000256" key="1">
    <source>
        <dbReference type="SAM" id="Phobius"/>
    </source>
</evidence>
<gene>
    <name evidence="2" type="ORF">H8692_01545</name>
</gene>
<feature type="transmembrane region" description="Helical" evidence="1">
    <location>
        <begin position="130"/>
        <end position="148"/>
    </location>
</feature>
<comment type="caution">
    <text evidence="2">The sequence shown here is derived from an EMBL/GenBank/DDBJ whole genome shotgun (WGS) entry which is preliminary data.</text>
</comment>
<feature type="transmembrane region" description="Helical" evidence="1">
    <location>
        <begin position="6"/>
        <end position="26"/>
    </location>
</feature>
<keyword evidence="3" id="KW-1185">Reference proteome</keyword>
<dbReference type="AlphaFoldDB" id="A0A926E6S6"/>
<keyword evidence="1" id="KW-1133">Transmembrane helix</keyword>
<dbReference type="InterPro" id="IPR051533">
    <property type="entry name" value="WaaL-like"/>
</dbReference>
<feature type="transmembrane region" description="Helical" evidence="1">
    <location>
        <begin position="155"/>
        <end position="173"/>
    </location>
</feature>
<reference evidence="2" key="1">
    <citation type="submission" date="2020-08" db="EMBL/GenBank/DDBJ databases">
        <title>Genome public.</title>
        <authorList>
            <person name="Liu C."/>
            <person name="Sun Q."/>
        </authorList>
    </citation>
    <scope>NUCLEOTIDE SEQUENCE</scope>
    <source>
        <strain evidence="2">NSJ-24</strain>
    </source>
</reference>
<keyword evidence="2" id="KW-0436">Ligase</keyword>
<feature type="transmembrane region" description="Helical" evidence="1">
    <location>
        <begin position="179"/>
        <end position="201"/>
    </location>
</feature>
<evidence type="ECO:0000313" key="3">
    <source>
        <dbReference type="Proteomes" id="UP000610862"/>
    </source>
</evidence>
<dbReference type="GO" id="GO:0016874">
    <property type="term" value="F:ligase activity"/>
    <property type="evidence" value="ECO:0007669"/>
    <property type="project" value="UniProtKB-KW"/>
</dbReference>
<keyword evidence="1" id="KW-0812">Transmembrane</keyword>
<proteinExistence type="predicted"/>
<feature type="transmembrane region" description="Helical" evidence="1">
    <location>
        <begin position="398"/>
        <end position="416"/>
    </location>
</feature>
<feature type="transmembrane region" description="Helical" evidence="1">
    <location>
        <begin position="38"/>
        <end position="54"/>
    </location>
</feature>
<feature type="transmembrane region" description="Helical" evidence="1">
    <location>
        <begin position="213"/>
        <end position="231"/>
    </location>
</feature>
<feature type="transmembrane region" description="Helical" evidence="1">
    <location>
        <begin position="89"/>
        <end position="110"/>
    </location>
</feature>
<feature type="transmembrane region" description="Helical" evidence="1">
    <location>
        <begin position="332"/>
        <end position="355"/>
    </location>
</feature>
<evidence type="ECO:0000313" key="2">
    <source>
        <dbReference type="EMBL" id="MBC8567443.1"/>
    </source>
</evidence>
<feature type="transmembrane region" description="Helical" evidence="1">
    <location>
        <begin position="376"/>
        <end position="392"/>
    </location>
</feature>
<keyword evidence="1" id="KW-0472">Membrane</keyword>
<dbReference type="PANTHER" id="PTHR37422">
    <property type="entry name" value="TEICHURONIC ACID BIOSYNTHESIS PROTEIN TUAE"/>
    <property type="match status" value="1"/>
</dbReference>
<dbReference type="PANTHER" id="PTHR37422:SF13">
    <property type="entry name" value="LIPOPOLYSACCHARIDE BIOSYNTHESIS PROTEIN PA4999-RELATED"/>
    <property type="match status" value="1"/>
</dbReference>
<dbReference type="RefSeq" id="WP_187524840.1">
    <property type="nucleotide sequence ID" value="NZ_JACRTA010000001.1"/>
</dbReference>
<organism evidence="2 3">
    <name type="scientific">Lentihominibacter hominis</name>
    <dbReference type="NCBI Taxonomy" id="2763645"/>
    <lineage>
        <taxon>Bacteria</taxon>
        <taxon>Bacillati</taxon>
        <taxon>Bacillota</taxon>
        <taxon>Clostridia</taxon>
        <taxon>Peptostreptococcales</taxon>
        <taxon>Anaerovoracaceae</taxon>
        <taxon>Lentihominibacter</taxon>
    </lineage>
</organism>
<dbReference type="EMBL" id="JACRTA010000001">
    <property type="protein sequence ID" value="MBC8567443.1"/>
    <property type="molecule type" value="Genomic_DNA"/>
</dbReference>
<feature type="transmembrane region" description="Helical" evidence="1">
    <location>
        <begin position="60"/>
        <end position="77"/>
    </location>
</feature>
<dbReference type="Proteomes" id="UP000610862">
    <property type="component" value="Unassembled WGS sequence"/>
</dbReference>
<sequence length="422" mass="48023">MKKDQSFSTIVVSGILLIIINIVLLLRKSNLTQIKFNKMYLILLEFIGISFVFNGTYFGVMGYVAIGITFSIILPFLNISFSSNYGFSICRAICIGILISFILFCIISILFGPMLGVTQYTSVLSNPNTLGNYIIIVISALIYLFFDLKKSKSKYFWVYAILFGMAISMALYTNSRTTLIAISMQIVIVFLMCTVSLLVNNEKQKFVRLIKKSSILVIVSITVFVTMFFVLTDLKKSIIEIVPVIQSEDVNEDISFEEYMKIMKARYMKGINKEANIKSEGKNEDLDDQFTSGRKEIWRSYIESIDIIGHPEEGRKIIEKNRVYMKTNAHNVYIQMAYSAGCLVGIAMLVLMLTVAKDLLVRIYRFIKMGILEKDLIFTICSSIGFVVVSLTSGGYMVFTYLPVTMFYFSLYTLSIKKENRK</sequence>
<protein>
    <submittedName>
        <fullName evidence="2">O-antigen ligase family protein</fullName>
    </submittedName>
</protein>